<dbReference type="EMBL" id="KB445596">
    <property type="protein sequence ID" value="EMD84987.1"/>
    <property type="molecule type" value="Genomic_DNA"/>
</dbReference>
<reference evidence="2" key="2">
    <citation type="journal article" date="2013" name="PLoS Genet.">
        <title>Comparative genome structure, secondary metabolite, and effector coding capacity across Cochliobolus pathogens.</title>
        <authorList>
            <person name="Condon B.J."/>
            <person name="Leng Y."/>
            <person name="Wu D."/>
            <person name="Bushley K.E."/>
            <person name="Ohm R.A."/>
            <person name="Otillar R."/>
            <person name="Martin J."/>
            <person name="Schackwitz W."/>
            <person name="Grimwood J."/>
            <person name="MohdZainudin N."/>
            <person name="Xue C."/>
            <person name="Wang R."/>
            <person name="Manning V.A."/>
            <person name="Dhillon B."/>
            <person name="Tu Z.J."/>
            <person name="Steffenson B.J."/>
            <person name="Salamov A."/>
            <person name="Sun H."/>
            <person name="Lowry S."/>
            <person name="LaButti K."/>
            <person name="Han J."/>
            <person name="Copeland A."/>
            <person name="Lindquist E."/>
            <person name="Barry K."/>
            <person name="Schmutz J."/>
            <person name="Baker S.E."/>
            <person name="Ciuffetti L.M."/>
            <person name="Grigoriev I.V."/>
            <person name="Zhong S."/>
            <person name="Turgeon B.G."/>
        </authorList>
    </citation>
    <scope>NUCLEOTIDE SEQUENCE [LARGE SCALE GENOMIC DNA]</scope>
    <source>
        <strain evidence="2">C5 / ATCC 48332 / race O</strain>
    </source>
</reference>
<name>M2UAL0_COCH5</name>
<accession>M2UAL0</accession>
<dbReference type="Proteomes" id="UP000016936">
    <property type="component" value="Unassembled WGS sequence"/>
</dbReference>
<protein>
    <submittedName>
        <fullName evidence="1">Uncharacterized protein</fullName>
    </submittedName>
</protein>
<proteinExistence type="predicted"/>
<organism evidence="1 2">
    <name type="scientific">Cochliobolus heterostrophus (strain C5 / ATCC 48332 / race O)</name>
    <name type="common">Southern corn leaf blight fungus</name>
    <name type="synonym">Bipolaris maydis</name>
    <dbReference type="NCBI Taxonomy" id="701091"/>
    <lineage>
        <taxon>Eukaryota</taxon>
        <taxon>Fungi</taxon>
        <taxon>Dikarya</taxon>
        <taxon>Ascomycota</taxon>
        <taxon>Pezizomycotina</taxon>
        <taxon>Dothideomycetes</taxon>
        <taxon>Pleosporomycetidae</taxon>
        <taxon>Pleosporales</taxon>
        <taxon>Pleosporineae</taxon>
        <taxon>Pleosporaceae</taxon>
        <taxon>Bipolaris</taxon>
    </lineage>
</organism>
<keyword evidence="2" id="KW-1185">Reference proteome</keyword>
<sequence length="57" mass="6540">ELSSLLNITSCIPRNCPPERSLLTQDVYNATLIVLDPKLVRIKFHLLVIYGLLVRYN</sequence>
<dbReference type="HOGENOM" id="CLU_3001940_0_0_1"/>
<gene>
    <name evidence="1" type="ORF">COCHEDRAFT_1120432</name>
</gene>
<reference evidence="1 2" key="1">
    <citation type="journal article" date="2012" name="PLoS Pathog.">
        <title>Diverse lifestyles and strategies of plant pathogenesis encoded in the genomes of eighteen Dothideomycetes fungi.</title>
        <authorList>
            <person name="Ohm R.A."/>
            <person name="Feau N."/>
            <person name="Henrissat B."/>
            <person name="Schoch C.L."/>
            <person name="Horwitz B.A."/>
            <person name="Barry K.W."/>
            <person name="Condon B.J."/>
            <person name="Copeland A.C."/>
            <person name="Dhillon B."/>
            <person name="Glaser F."/>
            <person name="Hesse C.N."/>
            <person name="Kosti I."/>
            <person name="LaButti K."/>
            <person name="Lindquist E.A."/>
            <person name="Lucas S."/>
            <person name="Salamov A.A."/>
            <person name="Bradshaw R.E."/>
            <person name="Ciuffetti L."/>
            <person name="Hamelin R.C."/>
            <person name="Kema G.H.J."/>
            <person name="Lawrence C."/>
            <person name="Scott J.A."/>
            <person name="Spatafora J.W."/>
            <person name="Turgeon B.G."/>
            <person name="de Wit P.J.G.M."/>
            <person name="Zhong S."/>
            <person name="Goodwin S.B."/>
            <person name="Grigoriev I.V."/>
        </authorList>
    </citation>
    <scope>NUCLEOTIDE SEQUENCE [LARGE SCALE GENOMIC DNA]</scope>
    <source>
        <strain evidence="2">C5 / ATCC 48332 / race O</strain>
    </source>
</reference>
<evidence type="ECO:0000313" key="2">
    <source>
        <dbReference type="Proteomes" id="UP000016936"/>
    </source>
</evidence>
<feature type="non-terminal residue" evidence="1">
    <location>
        <position position="1"/>
    </location>
</feature>
<evidence type="ECO:0000313" key="1">
    <source>
        <dbReference type="EMBL" id="EMD84987.1"/>
    </source>
</evidence>
<dbReference type="AlphaFoldDB" id="M2UAL0"/>